<accession>A0A0K6HWF7</accession>
<evidence type="ECO:0000256" key="1">
    <source>
        <dbReference type="SAM" id="MobiDB-lite"/>
    </source>
</evidence>
<evidence type="ECO:0008006" key="4">
    <source>
        <dbReference type="Google" id="ProtNLM"/>
    </source>
</evidence>
<sequence>MLTEETLFSYVSQGDCTEQGILSEHGCVQRLDEADRQFRLICALSESLVGARRVRHIRFHTPAPCSTLLVVSSLVCFDGPHILTIVHQMKNAVTGEVLATAIDGYTPPAGTARTFRSKFKDVVQAMPEEAAPRALPPSPLTNKVTLESIVEGGGSVIYRGTVLPRHLGADNKADDCFVAQCIGEALPHVWQQTPLNLGWQQETGSGRRLFEMKLTWISPLKAGESFVIAVSLTGTQANMLGARFFVFESRASRLCAITDTAFGPVCRESGEPAGLPTGTQEALSRLRAD</sequence>
<dbReference type="SUPFAM" id="SSF54637">
    <property type="entry name" value="Thioesterase/thiol ester dehydrase-isomerase"/>
    <property type="match status" value="1"/>
</dbReference>
<keyword evidence="3" id="KW-1185">Reference proteome</keyword>
<dbReference type="OrthoDB" id="7597365at2"/>
<proteinExistence type="predicted"/>
<dbReference type="AlphaFoldDB" id="A0A0K6HWF7"/>
<dbReference type="Proteomes" id="UP000183900">
    <property type="component" value="Unassembled WGS sequence"/>
</dbReference>
<evidence type="ECO:0000313" key="2">
    <source>
        <dbReference type="EMBL" id="CUA95220.1"/>
    </source>
</evidence>
<dbReference type="EMBL" id="CYHE01000003">
    <property type="protein sequence ID" value="CUA95220.1"/>
    <property type="molecule type" value="Genomic_DNA"/>
</dbReference>
<reference evidence="3" key="1">
    <citation type="submission" date="2015-08" db="EMBL/GenBank/DDBJ databases">
        <authorList>
            <person name="Varghese N."/>
        </authorList>
    </citation>
    <scope>NUCLEOTIDE SEQUENCE [LARGE SCALE GENOMIC DNA]</scope>
    <source>
        <strain evidence="3">DSM 23407</strain>
    </source>
</reference>
<dbReference type="Gene3D" id="3.10.129.10">
    <property type="entry name" value="Hotdog Thioesterase"/>
    <property type="match status" value="1"/>
</dbReference>
<dbReference type="InterPro" id="IPR029069">
    <property type="entry name" value="HotDog_dom_sf"/>
</dbReference>
<organism evidence="2 3">
    <name type="scientific">Pannonibacter indicus</name>
    <dbReference type="NCBI Taxonomy" id="466044"/>
    <lineage>
        <taxon>Bacteria</taxon>
        <taxon>Pseudomonadati</taxon>
        <taxon>Pseudomonadota</taxon>
        <taxon>Alphaproteobacteria</taxon>
        <taxon>Hyphomicrobiales</taxon>
        <taxon>Stappiaceae</taxon>
        <taxon>Pannonibacter</taxon>
    </lineage>
</organism>
<gene>
    <name evidence="2" type="ORF">Ga0061067_103491</name>
</gene>
<name>A0A0K6HWF7_9HYPH</name>
<protein>
    <recommendedName>
        <fullName evidence="4">Thioesterase-like superfamily</fullName>
    </recommendedName>
</protein>
<feature type="region of interest" description="Disordered" evidence="1">
    <location>
        <begin position="269"/>
        <end position="289"/>
    </location>
</feature>
<evidence type="ECO:0000313" key="3">
    <source>
        <dbReference type="Proteomes" id="UP000183900"/>
    </source>
</evidence>
<dbReference type="RefSeq" id="WP_055455235.1">
    <property type="nucleotide sequence ID" value="NZ_CYHE01000003.1"/>
</dbReference>